<name>A0ABQ5JN12_9LACO</name>
<dbReference type="RefSeq" id="WP_407883478.1">
    <property type="nucleotide sequence ID" value="NZ_BQXO01000003.1"/>
</dbReference>
<sequence>MSVYDGYLIDLDGTIYQGSREIPSAQKFMAQLIESGRPYLFVTNNSTRSPEAVASNLRQHHHIKTTADHVYTTALATADYLHEQANGQKRSVYMIGEAGLASALRDAGFVIVTDAASHPDFVVVGLDREVTYEKFVQAVLAIQNGATFIATNLDTNIPNQRGMLPGAGAVVDFVRYATGITPISIGKPAEIIMLSALRRLQLGTDQVVMVGDNLHTDILAAQQAHMASILTLTGLSQRSDVKESGIMPTHIVEDLTKWRIEG</sequence>
<gene>
    <name evidence="7" type="primary">nagD</name>
    <name evidence="7" type="ORF">JCM31185_11390</name>
</gene>
<evidence type="ECO:0000256" key="3">
    <source>
        <dbReference type="ARBA" id="ARBA00022723"/>
    </source>
</evidence>
<dbReference type="PIRSF" id="PIRSF000915">
    <property type="entry name" value="PGP-type_phosphatase"/>
    <property type="match status" value="1"/>
</dbReference>
<dbReference type="NCBIfam" id="TIGR01460">
    <property type="entry name" value="HAD-SF-IIA"/>
    <property type="match status" value="1"/>
</dbReference>
<evidence type="ECO:0000256" key="1">
    <source>
        <dbReference type="ARBA" id="ARBA00001946"/>
    </source>
</evidence>
<evidence type="ECO:0000256" key="2">
    <source>
        <dbReference type="ARBA" id="ARBA00006696"/>
    </source>
</evidence>
<comment type="function">
    <text evidence="6">Catalyzes the dephosphorylation of 2-6 carbon acid sugars in vitro.</text>
</comment>
<dbReference type="InterPro" id="IPR006354">
    <property type="entry name" value="HAD-SF_hydro_IIA_hyp1"/>
</dbReference>
<dbReference type="Pfam" id="PF13344">
    <property type="entry name" value="Hydrolase_6"/>
    <property type="match status" value="1"/>
</dbReference>
<dbReference type="SFLD" id="SFLDS00003">
    <property type="entry name" value="Haloacid_Dehalogenase"/>
    <property type="match status" value="1"/>
</dbReference>
<evidence type="ECO:0000256" key="5">
    <source>
        <dbReference type="ARBA" id="ARBA00022842"/>
    </source>
</evidence>
<dbReference type="SFLD" id="SFLDG01129">
    <property type="entry name" value="C1.5:_HAD__Beta-PGM__Phosphata"/>
    <property type="match status" value="1"/>
</dbReference>
<evidence type="ECO:0000256" key="4">
    <source>
        <dbReference type="ARBA" id="ARBA00022801"/>
    </source>
</evidence>
<dbReference type="Proteomes" id="UP001628078">
    <property type="component" value="Unassembled WGS sequence"/>
</dbReference>
<dbReference type="SFLD" id="SFLDG01139">
    <property type="entry name" value="C2.A:_Pyridoxal_Phosphate_Phos"/>
    <property type="match status" value="1"/>
</dbReference>
<protein>
    <recommendedName>
        <fullName evidence="6">Acid sugar phosphatase</fullName>
        <ecNumber evidence="6">3.1.3.-</ecNumber>
    </recommendedName>
</protein>
<dbReference type="Gene3D" id="3.40.50.1000">
    <property type="entry name" value="HAD superfamily/HAD-like"/>
    <property type="match status" value="2"/>
</dbReference>
<keyword evidence="4" id="KW-0378">Hydrolase</keyword>
<comment type="caution">
    <text evidence="7">The sequence shown here is derived from an EMBL/GenBank/DDBJ whole genome shotgun (WGS) entry which is preliminary data.</text>
</comment>
<comment type="similarity">
    <text evidence="2 6">Belongs to the HAD-like hydrolase superfamily. NagD family.</text>
</comment>
<dbReference type="SUPFAM" id="SSF56784">
    <property type="entry name" value="HAD-like"/>
    <property type="match status" value="1"/>
</dbReference>
<organism evidence="7 8">
    <name type="scientific">Furfurilactobacillus curtus</name>
    <dbReference type="NCBI Taxonomy" id="1746200"/>
    <lineage>
        <taxon>Bacteria</taxon>
        <taxon>Bacillati</taxon>
        <taxon>Bacillota</taxon>
        <taxon>Bacilli</taxon>
        <taxon>Lactobacillales</taxon>
        <taxon>Lactobacillaceae</taxon>
        <taxon>Furfurilactobacillus</taxon>
    </lineage>
</organism>
<dbReference type="Pfam" id="PF13242">
    <property type="entry name" value="Hydrolase_like"/>
    <property type="match status" value="1"/>
</dbReference>
<keyword evidence="8" id="KW-1185">Reference proteome</keyword>
<evidence type="ECO:0000313" key="7">
    <source>
        <dbReference type="EMBL" id="GKT05851.1"/>
    </source>
</evidence>
<reference evidence="7 8" key="1">
    <citation type="submission" date="2022-03" db="EMBL/GenBank/DDBJ databases">
        <title>Draft genome sequence of Furfurilactobacillus curtus JCM 31185.</title>
        <authorList>
            <person name="Suzuki S."/>
            <person name="Endo A."/>
            <person name="Kajikawa A."/>
        </authorList>
    </citation>
    <scope>NUCLEOTIDE SEQUENCE [LARGE SCALE GENOMIC DNA]</scope>
    <source>
        <strain evidence="7 8">JCM 31185</strain>
    </source>
</reference>
<comment type="cofactor">
    <cofactor evidence="1 6">
        <name>Mg(2+)</name>
        <dbReference type="ChEBI" id="CHEBI:18420"/>
    </cofactor>
</comment>
<dbReference type="EMBL" id="BQXO01000003">
    <property type="protein sequence ID" value="GKT05851.1"/>
    <property type="molecule type" value="Genomic_DNA"/>
</dbReference>
<keyword evidence="3 6" id="KW-0479">Metal-binding</keyword>
<evidence type="ECO:0000313" key="8">
    <source>
        <dbReference type="Proteomes" id="UP001628078"/>
    </source>
</evidence>
<dbReference type="CDD" id="cd07530">
    <property type="entry name" value="HAD_Pase_UmpH-like"/>
    <property type="match status" value="1"/>
</dbReference>
<dbReference type="PANTHER" id="PTHR19288">
    <property type="entry name" value="4-NITROPHENYLPHOSPHATASE-RELATED"/>
    <property type="match status" value="1"/>
</dbReference>
<keyword evidence="5 6" id="KW-0460">Magnesium</keyword>
<dbReference type="NCBIfam" id="TIGR01457">
    <property type="entry name" value="HAD-SF-IIA-hyp2"/>
    <property type="match status" value="1"/>
</dbReference>
<evidence type="ECO:0000256" key="6">
    <source>
        <dbReference type="PIRNR" id="PIRNR000915"/>
    </source>
</evidence>
<dbReference type="EC" id="3.1.3.-" evidence="6"/>
<dbReference type="InterPro" id="IPR023214">
    <property type="entry name" value="HAD_sf"/>
</dbReference>
<proteinExistence type="inferred from homology"/>
<dbReference type="PANTHER" id="PTHR19288:SF46">
    <property type="entry name" value="HALOACID DEHALOGENASE-LIKE HYDROLASE DOMAIN-CONTAINING PROTEIN 2"/>
    <property type="match status" value="1"/>
</dbReference>
<dbReference type="InterPro" id="IPR036412">
    <property type="entry name" value="HAD-like_sf"/>
</dbReference>
<accession>A0ABQ5JN12</accession>
<dbReference type="InterPro" id="IPR006357">
    <property type="entry name" value="HAD-SF_hydro_IIA"/>
</dbReference>